<dbReference type="AlphaFoldDB" id="D6PD67"/>
<reference evidence="1" key="1">
    <citation type="journal article" date="2010" name="ISME J.">
        <title>Metagenome of the Mediterranean deep chlorophyll maximum studied by direct and fosmid library 454 pyrosequencing.</title>
        <authorList>
            <person name="Ghai R."/>
            <person name="Martin-Cuadrado A.B."/>
            <person name="Molto A.G."/>
            <person name="Heredia I.G."/>
            <person name="Cabrera R."/>
            <person name="Martin J."/>
            <person name="Verdu M."/>
            <person name="Deschamps P."/>
            <person name="Moreira D."/>
            <person name="Lopez-Garcia P."/>
            <person name="Mira A."/>
            <person name="Rodriguez-Valera F."/>
        </authorList>
    </citation>
    <scope>NUCLEOTIDE SEQUENCE</scope>
</reference>
<proteinExistence type="predicted"/>
<organism evidence="1">
    <name type="scientific">uncultured marine bacterium MedDCM-OCT-S04-C7</name>
    <dbReference type="NCBI Taxonomy" id="743059"/>
    <lineage>
        <taxon>Bacteria</taxon>
        <taxon>environmental samples</taxon>
    </lineage>
</organism>
<accession>D6PD67</accession>
<name>D6PD67_9BACT</name>
<dbReference type="EMBL" id="GU942992">
    <property type="protein sequence ID" value="ADD93668.1"/>
    <property type="molecule type" value="Genomic_DNA"/>
</dbReference>
<evidence type="ECO:0000313" key="1">
    <source>
        <dbReference type="EMBL" id="ADD93668.1"/>
    </source>
</evidence>
<sequence length="99" mass="11037">MIVRSFLLMKESITIAVRGMPIITSKTTHGTQSGADLTEGELKIRTAMPRETMQNSKRSIMSAIRYISKIRGGQTESIMQIADDSKICLHEPNITMPEI</sequence>
<protein>
    <submittedName>
        <fullName evidence="1">Uncharacterized protein</fullName>
    </submittedName>
</protein>